<keyword evidence="1" id="KW-0175">Coiled coil</keyword>
<feature type="coiled-coil region" evidence="1">
    <location>
        <begin position="10"/>
        <end position="153"/>
    </location>
</feature>
<dbReference type="Proteomes" id="UP001474421">
    <property type="component" value="Unassembled WGS sequence"/>
</dbReference>
<comment type="caution">
    <text evidence="3">The sequence shown here is derived from an EMBL/GenBank/DDBJ whole genome shotgun (WGS) entry which is preliminary data.</text>
</comment>
<protein>
    <submittedName>
        <fullName evidence="3">Myosin-9-like</fullName>
    </submittedName>
</protein>
<keyword evidence="2" id="KW-0472">Membrane</keyword>
<proteinExistence type="predicted"/>
<organism evidence="3 4">
    <name type="scientific">Crotalus adamanteus</name>
    <name type="common">Eastern diamondback rattlesnake</name>
    <dbReference type="NCBI Taxonomy" id="8729"/>
    <lineage>
        <taxon>Eukaryota</taxon>
        <taxon>Metazoa</taxon>
        <taxon>Chordata</taxon>
        <taxon>Craniata</taxon>
        <taxon>Vertebrata</taxon>
        <taxon>Euteleostomi</taxon>
        <taxon>Lepidosauria</taxon>
        <taxon>Squamata</taxon>
        <taxon>Bifurcata</taxon>
        <taxon>Unidentata</taxon>
        <taxon>Episquamata</taxon>
        <taxon>Toxicofera</taxon>
        <taxon>Serpentes</taxon>
        <taxon>Colubroidea</taxon>
        <taxon>Viperidae</taxon>
        <taxon>Crotalinae</taxon>
        <taxon>Crotalus</taxon>
    </lineage>
</organism>
<sequence>MVGEMWMMSLDEVSATNKALCLQMEELRETLARSESQNQELLKAKQLMKEQQKVLQERADHYKNTMHRSLEDITRRLDHTNTEIHQSELQKRYLMKHNEELDEEMHEVTSQVASFKDDEAASEKDLEEMHGLVSEAEKVIRSMEDDLAETEHNFLLEKSHSSQLKEKVIALQRLRETRRNRVKDLQEDQELCLQQAVFLKMAQEDQMPKGWLLPEIAEAKLREVAGSSSKTRKILDWWWVAAKILFMLLFGCFLFLGLVLAYTRFCNPYFIAEMLLVVLSHQHLEELTCTLSPYLDFRSDGLLPF</sequence>
<keyword evidence="2" id="KW-1133">Transmembrane helix</keyword>
<accession>A0AAW1BK23</accession>
<dbReference type="AlphaFoldDB" id="A0AAW1BK23"/>
<evidence type="ECO:0000313" key="3">
    <source>
        <dbReference type="EMBL" id="KAK9402429.1"/>
    </source>
</evidence>
<evidence type="ECO:0000256" key="1">
    <source>
        <dbReference type="SAM" id="Coils"/>
    </source>
</evidence>
<name>A0AAW1BK23_CROAD</name>
<feature type="transmembrane region" description="Helical" evidence="2">
    <location>
        <begin position="237"/>
        <end position="262"/>
    </location>
</feature>
<evidence type="ECO:0000313" key="4">
    <source>
        <dbReference type="Proteomes" id="UP001474421"/>
    </source>
</evidence>
<gene>
    <name evidence="3" type="ORF">NXF25_010785</name>
</gene>
<keyword evidence="4" id="KW-1185">Reference proteome</keyword>
<dbReference type="EMBL" id="JAOTOJ010000004">
    <property type="protein sequence ID" value="KAK9402429.1"/>
    <property type="molecule type" value="Genomic_DNA"/>
</dbReference>
<keyword evidence="2" id="KW-0812">Transmembrane</keyword>
<reference evidence="3 4" key="1">
    <citation type="journal article" date="2024" name="Proc. Natl. Acad. Sci. U.S.A.">
        <title>The genetic regulatory architecture and epigenomic basis for age-related changes in rattlesnake venom.</title>
        <authorList>
            <person name="Hogan M.P."/>
            <person name="Holding M.L."/>
            <person name="Nystrom G.S."/>
            <person name="Colston T.J."/>
            <person name="Bartlett D.A."/>
            <person name="Mason A.J."/>
            <person name="Ellsworth S.A."/>
            <person name="Rautsaw R.M."/>
            <person name="Lawrence K.C."/>
            <person name="Strickland J.L."/>
            <person name="He B."/>
            <person name="Fraser P."/>
            <person name="Margres M.J."/>
            <person name="Gilbert D.M."/>
            <person name="Gibbs H.L."/>
            <person name="Parkinson C.L."/>
            <person name="Rokyta D.R."/>
        </authorList>
    </citation>
    <scope>NUCLEOTIDE SEQUENCE [LARGE SCALE GENOMIC DNA]</scope>
    <source>
        <strain evidence="3">DRR0105</strain>
    </source>
</reference>
<evidence type="ECO:0000256" key="2">
    <source>
        <dbReference type="SAM" id="Phobius"/>
    </source>
</evidence>